<dbReference type="CDD" id="cd04301">
    <property type="entry name" value="NAT_SF"/>
    <property type="match status" value="1"/>
</dbReference>
<dbReference type="InterPro" id="IPR039143">
    <property type="entry name" value="GNPNAT1-like"/>
</dbReference>
<dbReference type="InterPro" id="IPR016181">
    <property type="entry name" value="Acyl_CoA_acyltransferase"/>
</dbReference>
<evidence type="ECO:0000259" key="1">
    <source>
        <dbReference type="PROSITE" id="PS51186"/>
    </source>
</evidence>
<reference evidence="2" key="1">
    <citation type="journal article" date="2014" name="Int. J. Syst. Evol. Microbiol.">
        <title>Complete genome sequence of Corynebacterium casei LMG S-19264T (=DSM 44701T), isolated from a smear-ripened cheese.</title>
        <authorList>
            <consortium name="US DOE Joint Genome Institute (JGI-PGF)"/>
            <person name="Walter F."/>
            <person name="Albersmeier A."/>
            <person name="Kalinowski J."/>
            <person name="Ruckert C."/>
        </authorList>
    </citation>
    <scope>NUCLEOTIDE SEQUENCE</scope>
    <source>
        <strain evidence="2">CGMCC 1.12698</strain>
    </source>
</reference>
<dbReference type="Pfam" id="PF00583">
    <property type="entry name" value="Acetyltransf_1"/>
    <property type="match status" value="1"/>
</dbReference>
<accession>A0A917EN13</accession>
<dbReference type="RefSeq" id="WP_188387435.1">
    <property type="nucleotide sequence ID" value="NZ_BMFK01000001.1"/>
</dbReference>
<dbReference type="PANTHER" id="PTHR13355:SF23">
    <property type="entry name" value="FAMILY N-ACETYLTRANSFERASE, PUTATIVE (AFU_ORTHOLOGUE AFUA_3G00870)-RELATED"/>
    <property type="match status" value="1"/>
</dbReference>
<dbReference type="InterPro" id="IPR000182">
    <property type="entry name" value="GNAT_dom"/>
</dbReference>
<evidence type="ECO:0000313" key="3">
    <source>
        <dbReference type="Proteomes" id="UP000605259"/>
    </source>
</evidence>
<dbReference type="Gene3D" id="3.40.630.30">
    <property type="match status" value="1"/>
</dbReference>
<sequence>MIEVYRVIINMPIAKHEVPDLREMVGWERRDKDYPMLFEKCVYWGGIRNELDKLVAFAYVAGTGLQHGYLEDVNVHPAYQQKGIGKVLVQALLEEGKNRGIEIITCTFSEDNKEFYKKCGFSLCHGGLWQKNTK</sequence>
<protein>
    <recommendedName>
        <fullName evidence="1">N-acetyltransferase domain-containing protein</fullName>
    </recommendedName>
</protein>
<dbReference type="SUPFAM" id="SSF55729">
    <property type="entry name" value="Acyl-CoA N-acyltransferases (Nat)"/>
    <property type="match status" value="1"/>
</dbReference>
<proteinExistence type="predicted"/>
<dbReference type="Proteomes" id="UP000605259">
    <property type="component" value="Unassembled WGS sequence"/>
</dbReference>
<gene>
    <name evidence="2" type="ORF">GCM10007140_11420</name>
</gene>
<reference evidence="2" key="2">
    <citation type="submission" date="2020-09" db="EMBL/GenBank/DDBJ databases">
        <authorList>
            <person name="Sun Q."/>
            <person name="Zhou Y."/>
        </authorList>
    </citation>
    <scope>NUCLEOTIDE SEQUENCE</scope>
    <source>
        <strain evidence="2">CGMCC 1.12698</strain>
    </source>
</reference>
<dbReference type="GO" id="GO:0008080">
    <property type="term" value="F:N-acetyltransferase activity"/>
    <property type="evidence" value="ECO:0007669"/>
    <property type="project" value="TreeGrafter"/>
</dbReference>
<comment type="caution">
    <text evidence="2">The sequence shown here is derived from an EMBL/GenBank/DDBJ whole genome shotgun (WGS) entry which is preliminary data.</text>
</comment>
<dbReference type="PANTHER" id="PTHR13355">
    <property type="entry name" value="GLUCOSAMINE 6-PHOSPHATE N-ACETYLTRANSFERASE"/>
    <property type="match status" value="1"/>
</dbReference>
<feature type="domain" description="N-acetyltransferase" evidence="1">
    <location>
        <begin position="11"/>
        <end position="134"/>
    </location>
</feature>
<dbReference type="PROSITE" id="PS51186">
    <property type="entry name" value="GNAT"/>
    <property type="match status" value="1"/>
</dbReference>
<evidence type="ECO:0000313" key="2">
    <source>
        <dbReference type="EMBL" id="GGE62862.1"/>
    </source>
</evidence>
<dbReference type="EMBL" id="BMFK01000001">
    <property type="protein sequence ID" value="GGE62862.1"/>
    <property type="molecule type" value="Genomic_DNA"/>
</dbReference>
<keyword evidence="3" id="KW-1185">Reference proteome</keyword>
<dbReference type="AlphaFoldDB" id="A0A917EN13"/>
<organism evidence="2 3">
    <name type="scientific">Priestia taiwanensis</name>
    <dbReference type="NCBI Taxonomy" id="1347902"/>
    <lineage>
        <taxon>Bacteria</taxon>
        <taxon>Bacillati</taxon>
        <taxon>Bacillota</taxon>
        <taxon>Bacilli</taxon>
        <taxon>Bacillales</taxon>
        <taxon>Bacillaceae</taxon>
        <taxon>Priestia</taxon>
    </lineage>
</organism>
<name>A0A917EN13_9BACI</name>